<dbReference type="Pfam" id="PF13715">
    <property type="entry name" value="CarbopepD_reg_2"/>
    <property type="match status" value="1"/>
</dbReference>
<evidence type="ECO:0000256" key="7">
    <source>
        <dbReference type="ARBA" id="ARBA00023237"/>
    </source>
</evidence>
<dbReference type="FunFam" id="2.170.130.10:FF:000008">
    <property type="entry name" value="SusC/RagA family TonB-linked outer membrane protein"/>
    <property type="match status" value="1"/>
</dbReference>
<dbReference type="PROSITE" id="PS52016">
    <property type="entry name" value="TONB_DEPENDENT_REC_3"/>
    <property type="match status" value="1"/>
</dbReference>
<dbReference type="InterPro" id="IPR023997">
    <property type="entry name" value="TonB-dep_OMP_SusC/RagA_CS"/>
</dbReference>
<keyword evidence="7 8" id="KW-0998">Cell outer membrane</keyword>
<reference evidence="11" key="1">
    <citation type="submission" date="2019-09" db="EMBL/GenBank/DDBJ databases">
        <title>Distinct polysaccharide growth profiles of human intestinal Prevotella copri isolates.</title>
        <authorList>
            <person name="Fehlner-Peach H."/>
            <person name="Magnabosco C."/>
            <person name="Raghavan V."/>
            <person name="Scher J.U."/>
            <person name="Tett A."/>
            <person name="Cox L.M."/>
            <person name="Gottsegen C."/>
            <person name="Watters A."/>
            <person name="Wiltshire- Gordon J.D."/>
            <person name="Segata N."/>
            <person name="Bonneau R."/>
            <person name="Littman D.R."/>
        </authorList>
    </citation>
    <scope>NUCLEOTIDE SEQUENCE [LARGE SCALE GENOMIC DNA]</scope>
    <source>
        <strain evidence="11">iP54</strain>
    </source>
</reference>
<dbReference type="InterPro" id="IPR023996">
    <property type="entry name" value="TonB-dep_OMP_SusC/RagA"/>
</dbReference>
<accession>A0A646HEX9</accession>
<dbReference type="EMBL" id="VZBQ01000138">
    <property type="protein sequence ID" value="MQN90784.1"/>
    <property type="molecule type" value="Genomic_DNA"/>
</dbReference>
<dbReference type="Gene3D" id="2.40.170.20">
    <property type="entry name" value="TonB-dependent receptor, beta-barrel domain"/>
    <property type="match status" value="1"/>
</dbReference>
<evidence type="ECO:0000256" key="8">
    <source>
        <dbReference type="PROSITE-ProRule" id="PRU01360"/>
    </source>
</evidence>
<evidence type="ECO:0000256" key="3">
    <source>
        <dbReference type="ARBA" id="ARBA00022452"/>
    </source>
</evidence>
<keyword evidence="10" id="KW-0675">Receptor</keyword>
<dbReference type="NCBIfam" id="TIGR04056">
    <property type="entry name" value="OMP_RagA_SusC"/>
    <property type="match status" value="1"/>
</dbReference>
<dbReference type="InterPro" id="IPR039426">
    <property type="entry name" value="TonB-dep_rcpt-like"/>
</dbReference>
<dbReference type="InterPro" id="IPR012910">
    <property type="entry name" value="Plug_dom"/>
</dbReference>
<dbReference type="Proteomes" id="UP000420635">
    <property type="component" value="Unassembled WGS sequence"/>
</dbReference>
<comment type="similarity">
    <text evidence="8 9">Belongs to the TonB-dependent receptor family.</text>
</comment>
<sequence length="1015" mass="112656">MKQVKIKLPLRALTLASGLLLTVSSFAQTNAVKGHVKDASGEPIMGATITVNGKAVGITDMDGNFSVDAAPGANLTFTYLGMTPKTIKATSNMMITLVDNQKSLNEVVVIGYGRAKKNDLTGSVTAIKPDEMSKGITSSASDMLVGKIAGVDVQTGGGQPGTGAQIRIRGGASLSASNDPLYVIDGLAIDNNTNKGMSNVLAMINPNDIESFTVLKDASATAIYGSRASNGVIIITTKKGRSGQKPSVTYNGNVTLSTIQKKYDVMNASEYKQALTSLGIDTSTLGSYDTDWQNEIFRTSVSTNHNISIQGGLKNMPYRVSLGFEDNNGIVKTTWMKRFNTSVNVAPSFLDKHLNFNFTAKYMFEKDRYAKVGDAIGNALSMDPTQPVYGNGEDYKYVGGYFQYLQNKSDQISDPDWKKMAASQVTQNPVAALDNYKCIAKSNDISGNLEVDYKIHGFEDLHLHAAIGAQYTDGKQNEDISKYSFSNNYFGYYGTDHQYKYSIEGKAFAEYAHKFGVHDIDIMAGAEQSHYHRTGYNYGSGIDEYLRDNNPQFVEADGKMNYIYSPTYQKNTMWKAHNSLVSYFGRFNYNLLDRYLLTATFRADGSSRFKKGKKWGYFPAAAFAWKINNEPFLKDAKWLDELKLRLGWGMTGQQNGIPDFYYTPVYTVSDTYAQYPFGDKYYITMRPSAYNPELTWEKTTTYNAGLDFTALNGRFGMNVDGYYRKTTDLLSTIAVAGGTTFGDQLLKNIGSLENYGVELAFDVKPIVTKDFIWDVTYNVGWNHNEITQLDAGLQDWVWTGDKVSRGNNTKIQVNKVGQPIKSFYVFQQVYDENGKPIEGLYVDRDGNGTIDDDDRYCYKSPAPDVIMGLTTKFIYKNWDFSAAFHASIGNYVYYDFLNEKAVLADLSKDNIFRNTTAEAVDLGFWGKTSKATNTSDYFVRNASYLKCTNMTLGYSFPALIKVGAEKICSGRIFFTVQNPFIISKYKGIDPEVSSGIDSNPYPRPISFQLGLNLNI</sequence>
<dbReference type="InterPro" id="IPR036942">
    <property type="entry name" value="Beta-barrel_TonB_sf"/>
</dbReference>
<evidence type="ECO:0000256" key="4">
    <source>
        <dbReference type="ARBA" id="ARBA00022692"/>
    </source>
</evidence>
<evidence type="ECO:0000313" key="11">
    <source>
        <dbReference type="Proteomes" id="UP000420635"/>
    </source>
</evidence>
<protein>
    <submittedName>
        <fullName evidence="10">TonB-dependent receptor</fullName>
    </submittedName>
</protein>
<dbReference type="NCBIfam" id="TIGR04057">
    <property type="entry name" value="SusC_RagA_signa"/>
    <property type="match status" value="1"/>
</dbReference>
<evidence type="ECO:0000256" key="2">
    <source>
        <dbReference type="ARBA" id="ARBA00022448"/>
    </source>
</evidence>
<organism evidence="10 11">
    <name type="scientific">Segatella copri</name>
    <dbReference type="NCBI Taxonomy" id="165179"/>
    <lineage>
        <taxon>Bacteria</taxon>
        <taxon>Pseudomonadati</taxon>
        <taxon>Bacteroidota</taxon>
        <taxon>Bacteroidia</taxon>
        <taxon>Bacteroidales</taxon>
        <taxon>Prevotellaceae</taxon>
        <taxon>Segatella</taxon>
    </lineage>
</organism>
<dbReference type="InterPro" id="IPR000531">
    <property type="entry name" value="Beta-barrel_TonB"/>
</dbReference>
<dbReference type="RefSeq" id="WP_153112742.1">
    <property type="nucleotide sequence ID" value="NZ_VZAS01000033.1"/>
</dbReference>
<dbReference type="InterPro" id="IPR037066">
    <property type="entry name" value="Plug_dom_sf"/>
</dbReference>
<dbReference type="SUPFAM" id="SSF49464">
    <property type="entry name" value="Carboxypeptidase regulatory domain-like"/>
    <property type="match status" value="1"/>
</dbReference>
<dbReference type="SUPFAM" id="SSF56935">
    <property type="entry name" value="Porins"/>
    <property type="match status" value="1"/>
</dbReference>
<comment type="subcellular location">
    <subcellularLocation>
        <location evidence="1 8">Cell outer membrane</location>
        <topology evidence="1 8">Multi-pass membrane protein</topology>
    </subcellularLocation>
</comment>
<keyword evidence="3 8" id="KW-1134">Transmembrane beta strand</keyword>
<keyword evidence="5 9" id="KW-0798">TonB box</keyword>
<evidence type="ECO:0000256" key="9">
    <source>
        <dbReference type="RuleBase" id="RU003357"/>
    </source>
</evidence>
<dbReference type="Gene3D" id="2.60.40.1120">
    <property type="entry name" value="Carboxypeptidase-like, regulatory domain"/>
    <property type="match status" value="1"/>
</dbReference>
<proteinExistence type="inferred from homology"/>
<dbReference type="Gene3D" id="2.170.130.10">
    <property type="entry name" value="TonB-dependent receptor, plug domain"/>
    <property type="match status" value="1"/>
</dbReference>
<dbReference type="AlphaFoldDB" id="A0A646HEX9"/>
<dbReference type="Pfam" id="PF07715">
    <property type="entry name" value="Plug"/>
    <property type="match status" value="1"/>
</dbReference>
<keyword evidence="4 8" id="KW-0812">Transmembrane</keyword>
<dbReference type="InterPro" id="IPR008969">
    <property type="entry name" value="CarboxyPept-like_regulatory"/>
</dbReference>
<evidence type="ECO:0000313" key="10">
    <source>
        <dbReference type="EMBL" id="MQN90784.1"/>
    </source>
</evidence>
<gene>
    <name evidence="10" type="ORF">F7D59_13255</name>
</gene>
<keyword evidence="2 8" id="KW-0813">Transport</keyword>
<evidence type="ECO:0000256" key="1">
    <source>
        <dbReference type="ARBA" id="ARBA00004571"/>
    </source>
</evidence>
<dbReference type="Pfam" id="PF00593">
    <property type="entry name" value="TonB_dep_Rec_b-barrel"/>
    <property type="match status" value="1"/>
</dbReference>
<keyword evidence="6 8" id="KW-0472">Membrane</keyword>
<name>A0A646HEX9_9BACT</name>
<dbReference type="GO" id="GO:0009279">
    <property type="term" value="C:cell outer membrane"/>
    <property type="evidence" value="ECO:0007669"/>
    <property type="project" value="UniProtKB-SubCell"/>
</dbReference>
<comment type="caution">
    <text evidence="10">The sequence shown here is derived from an EMBL/GenBank/DDBJ whole genome shotgun (WGS) entry which is preliminary data.</text>
</comment>
<evidence type="ECO:0000256" key="5">
    <source>
        <dbReference type="ARBA" id="ARBA00023077"/>
    </source>
</evidence>
<evidence type="ECO:0000256" key="6">
    <source>
        <dbReference type="ARBA" id="ARBA00023136"/>
    </source>
</evidence>